<sequence>MTGASAPAERSPDAASGGVRTLLRILDKGLTAFEGVLLVVALSASVLFLVADIILRVAVNVALPWAAEATRYAIVWLVFIGGSRAALVGAHITIDALPEFLPTPAARLVTRIGLAISSAACAILAWYGIALVQRMTAFRQLSPSLEIPMWWVYLALPIGFALMTVRFAQAAIMPPEKHTGPAA</sequence>
<evidence type="ECO:0000256" key="2">
    <source>
        <dbReference type="ARBA" id="ARBA00022448"/>
    </source>
</evidence>
<evidence type="ECO:0000256" key="4">
    <source>
        <dbReference type="ARBA" id="ARBA00022519"/>
    </source>
</evidence>
<comment type="function">
    <text evidence="9">Part of the tripartite ATP-independent periplasmic (TRAP) transport system.</text>
</comment>
<dbReference type="Pfam" id="PF04290">
    <property type="entry name" value="DctQ"/>
    <property type="match status" value="1"/>
</dbReference>
<comment type="subcellular location">
    <subcellularLocation>
        <location evidence="1 9">Cell inner membrane</location>
        <topology evidence="1 9">Multi-pass membrane protein</topology>
    </subcellularLocation>
</comment>
<keyword evidence="5 9" id="KW-0812">Transmembrane</keyword>
<proteinExistence type="inferred from homology"/>
<dbReference type="GO" id="GO:0005886">
    <property type="term" value="C:plasma membrane"/>
    <property type="evidence" value="ECO:0007669"/>
    <property type="project" value="UniProtKB-SubCell"/>
</dbReference>
<comment type="subunit">
    <text evidence="9">The complex comprises the extracytoplasmic solute receptor protein and the two transmembrane proteins.</text>
</comment>
<dbReference type="PANTHER" id="PTHR35011:SF2">
    <property type="entry name" value="2,3-DIKETO-L-GULONATE TRAP TRANSPORTER SMALL PERMEASE PROTEIN YIAM"/>
    <property type="match status" value="1"/>
</dbReference>
<dbReference type="InterPro" id="IPR055348">
    <property type="entry name" value="DctQ"/>
</dbReference>
<accession>A0AAE3VLY5</accession>
<dbReference type="AlphaFoldDB" id="A0AAE3VLY5"/>
<protein>
    <recommendedName>
        <fullName evidence="9">TRAP transporter small permease protein</fullName>
    </recommendedName>
</protein>
<keyword evidence="6 9" id="KW-1133">Transmembrane helix</keyword>
<feature type="domain" description="Tripartite ATP-independent periplasmic transporters DctQ component" evidence="10">
    <location>
        <begin position="46"/>
        <end position="171"/>
    </location>
</feature>
<evidence type="ECO:0000313" key="12">
    <source>
        <dbReference type="Proteomes" id="UP001229244"/>
    </source>
</evidence>
<evidence type="ECO:0000256" key="8">
    <source>
        <dbReference type="ARBA" id="ARBA00038436"/>
    </source>
</evidence>
<organism evidence="11 12">
    <name type="scientific">Amorphus orientalis</name>
    <dbReference type="NCBI Taxonomy" id="649198"/>
    <lineage>
        <taxon>Bacteria</taxon>
        <taxon>Pseudomonadati</taxon>
        <taxon>Pseudomonadota</taxon>
        <taxon>Alphaproteobacteria</taxon>
        <taxon>Hyphomicrobiales</taxon>
        <taxon>Amorphaceae</taxon>
        <taxon>Amorphus</taxon>
    </lineage>
</organism>
<evidence type="ECO:0000256" key="9">
    <source>
        <dbReference type="RuleBase" id="RU369079"/>
    </source>
</evidence>
<dbReference type="RefSeq" id="WP_306884254.1">
    <property type="nucleotide sequence ID" value="NZ_JAUSUL010000001.1"/>
</dbReference>
<evidence type="ECO:0000256" key="3">
    <source>
        <dbReference type="ARBA" id="ARBA00022475"/>
    </source>
</evidence>
<evidence type="ECO:0000259" key="10">
    <source>
        <dbReference type="Pfam" id="PF04290"/>
    </source>
</evidence>
<comment type="caution">
    <text evidence="11">The sequence shown here is derived from an EMBL/GenBank/DDBJ whole genome shotgun (WGS) entry which is preliminary data.</text>
</comment>
<feature type="transmembrane region" description="Helical" evidence="9">
    <location>
        <begin position="74"/>
        <end position="96"/>
    </location>
</feature>
<evidence type="ECO:0000256" key="7">
    <source>
        <dbReference type="ARBA" id="ARBA00023136"/>
    </source>
</evidence>
<reference evidence="11" key="1">
    <citation type="submission" date="2023-07" db="EMBL/GenBank/DDBJ databases">
        <title>Genomic Encyclopedia of Type Strains, Phase IV (KMG-IV): sequencing the most valuable type-strain genomes for metagenomic binning, comparative biology and taxonomic classification.</title>
        <authorList>
            <person name="Goeker M."/>
        </authorList>
    </citation>
    <scope>NUCLEOTIDE SEQUENCE</scope>
    <source>
        <strain evidence="11">DSM 21202</strain>
    </source>
</reference>
<dbReference type="PANTHER" id="PTHR35011">
    <property type="entry name" value="2,3-DIKETO-L-GULONATE TRAP TRANSPORTER SMALL PERMEASE PROTEIN YIAM"/>
    <property type="match status" value="1"/>
</dbReference>
<keyword evidence="3" id="KW-1003">Cell membrane</keyword>
<gene>
    <name evidence="11" type="ORF">J2S73_000914</name>
</gene>
<dbReference type="GO" id="GO:0022857">
    <property type="term" value="F:transmembrane transporter activity"/>
    <property type="evidence" value="ECO:0007669"/>
    <property type="project" value="UniProtKB-UniRule"/>
</dbReference>
<dbReference type="EMBL" id="JAUSUL010000001">
    <property type="protein sequence ID" value="MDQ0314477.1"/>
    <property type="molecule type" value="Genomic_DNA"/>
</dbReference>
<feature type="transmembrane region" description="Helical" evidence="9">
    <location>
        <begin position="108"/>
        <end position="129"/>
    </location>
</feature>
<dbReference type="GO" id="GO:0015740">
    <property type="term" value="P:C4-dicarboxylate transport"/>
    <property type="evidence" value="ECO:0007669"/>
    <property type="project" value="TreeGrafter"/>
</dbReference>
<dbReference type="Proteomes" id="UP001229244">
    <property type="component" value="Unassembled WGS sequence"/>
</dbReference>
<comment type="similarity">
    <text evidence="8 9">Belongs to the TRAP transporter small permease family.</text>
</comment>
<evidence type="ECO:0000256" key="5">
    <source>
        <dbReference type="ARBA" id="ARBA00022692"/>
    </source>
</evidence>
<evidence type="ECO:0000313" key="11">
    <source>
        <dbReference type="EMBL" id="MDQ0314477.1"/>
    </source>
</evidence>
<keyword evidence="2 9" id="KW-0813">Transport</keyword>
<evidence type="ECO:0000256" key="1">
    <source>
        <dbReference type="ARBA" id="ARBA00004429"/>
    </source>
</evidence>
<feature type="transmembrane region" description="Helical" evidence="9">
    <location>
        <begin position="30"/>
        <end position="54"/>
    </location>
</feature>
<feature type="transmembrane region" description="Helical" evidence="9">
    <location>
        <begin position="149"/>
        <end position="168"/>
    </location>
</feature>
<keyword evidence="7 9" id="KW-0472">Membrane</keyword>
<keyword evidence="4 9" id="KW-0997">Cell inner membrane</keyword>
<name>A0AAE3VLY5_9HYPH</name>
<keyword evidence="12" id="KW-1185">Reference proteome</keyword>
<dbReference type="InterPro" id="IPR007387">
    <property type="entry name" value="TRAP_DctQ"/>
</dbReference>
<evidence type="ECO:0000256" key="6">
    <source>
        <dbReference type="ARBA" id="ARBA00022989"/>
    </source>
</evidence>